<feature type="transmembrane region" description="Helical" evidence="7">
    <location>
        <begin position="268"/>
        <end position="296"/>
    </location>
</feature>
<feature type="transmembrane region" description="Helical" evidence="7">
    <location>
        <begin position="317"/>
        <end position="342"/>
    </location>
</feature>
<comment type="caution">
    <text evidence="10">The sequence shown here is derived from an EMBL/GenBank/DDBJ whole genome shotgun (WGS) entry which is preliminary data.</text>
</comment>
<protein>
    <submittedName>
        <fullName evidence="10">ABC transporter permease</fullName>
    </submittedName>
</protein>
<evidence type="ECO:0000256" key="4">
    <source>
        <dbReference type="ARBA" id="ARBA00022989"/>
    </source>
</evidence>
<feature type="domain" description="MacB-like periplasmic core" evidence="9">
    <location>
        <begin position="33"/>
        <end position="214"/>
    </location>
</feature>
<name>A0ABR7CXM7_9BACT</name>
<evidence type="ECO:0000259" key="9">
    <source>
        <dbReference type="Pfam" id="PF12704"/>
    </source>
</evidence>
<evidence type="ECO:0000256" key="6">
    <source>
        <dbReference type="ARBA" id="ARBA00038076"/>
    </source>
</evidence>
<evidence type="ECO:0000256" key="2">
    <source>
        <dbReference type="ARBA" id="ARBA00022475"/>
    </source>
</evidence>
<evidence type="ECO:0000313" key="10">
    <source>
        <dbReference type="EMBL" id="MBC5620435.1"/>
    </source>
</evidence>
<evidence type="ECO:0000256" key="5">
    <source>
        <dbReference type="ARBA" id="ARBA00023136"/>
    </source>
</evidence>
<sequence length="388" mass="44466">MLKHIFVLFRNQKKSYGGMFVEQMLVFVVLLYCFIAVGEAIQRYRAPGMLSTDNVIYFYDYSRDKNSKLNKDDEMEKLESLRKRLESSPSVIAVAKTSQFIPYLRGEEDYRTDSVYVGKGKIEAFMKSADENTMIVFQPMLDEGSWLKEGVLEDGSWPAVINRQFADEAGWTDAIGKKLNHSGYEFTVVGILAGFKHMPMEPSRPTLIIPFCLNSWHFEYSALVKEGERANFRIFLYKEFYKIFEKGKEGLGIVELKKIKDLYLQFDFVLLTGLLIPTGFLLVFAFIGTFGLFWLYSSKRRKEFALRLVVGSTSRGLFRFVILEGILLTLLALIPVCVLFWWVYPFSIVNLSAFGVAVGVMILFSAFSAWLPAFQVAKVNPVEAMREE</sequence>
<dbReference type="PANTHER" id="PTHR30572:SF4">
    <property type="entry name" value="ABC TRANSPORTER PERMEASE YTRF"/>
    <property type="match status" value="1"/>
</dbReference>
<dbReference type="Proteomes" id="UP000646484">
    <property type="component" value="Unassembled WGS sequence"/>
</dbReference>
<feature type="transmembrane region" description="Helical" evidence="7">
    <location>
        <begin position="348"/>
        <end position="371"/>
    </location>
</feature>
<accession>A0ABR7CXM7</accession>
<reference evidence="10 11" key="1">
    <citation type="submission" date="2020-08" db="EMBL/GenBank/DDBJ databases">
        <title>Genome public.</title>
        <authorList>
            <person name="Liu C."/>
            <person name="Sun Q."/>
        </authorList>
    </citation>
    <scope>NUCLEOTIDE SEQUENCE [LARGE SCALE GENOMIC DNA]</scope>
    <source>
        <strain evidence="10 11">NSJ-56</strain>
    </source>
</reference>
<dbReference type="RefSeq" id="WP_186975215.1">
    <property type="nucleotide sequence ID" value="NZ_JACOOH010000002.1"/>
</dbReference>
<keyword evidence="3 7" id="KW-0812">Transmembrane</keyword>
<comment type="subcellular location">
    <subcellularLocation>
        <location evidence="1">Cell membrane</location>
        <topology evidence="1">Multi-pass membrane protein</topology>
    </subcellularLocation>
</comment>
<proteinExistence type="inferred from homology"/>
<dbReference type="InterPro" id="IPR050250">
    <property type="entry name" value="Macrolide_Exporter_MacB"/>
</dbReference>
<dbReference type="InterPro" id="IPR025857">
    <property type="entry name" value="MacB_PCD"/>
</dbReference>
<evidence type="ECO:0000259" key="8">
    <source>
        <dbReference type="Pfam" id="PF02687"/>
    </source>
</evidence>
<dbReference type="PANTHER" id="PTHR30572">
    <property type="entry name" value="MEMBRANE COMPONENT OF TRANSPORTER-RELATED"/>
    <property type="match status" value="1"/>
</dbReference>
<comment type="similarity">
    <text evidence="6">Belongs to the ABC-4 integral membrane protein family.</text>
</comment>
<dbReference type="InterPro" id="IPR003838">
    <property type="entry name" value="ABC3_permease_C"/>
</dbReference>
<dbReference type="EMBL" id="JACOOH010000002">
    <property type="protein sequence ID" value="MBC5620435.1"/>
    <property type="molecule type" value="Genomic_DNA"/>
</dbReference>
<gene>
    <name evidence="10" type="ORF">H8S64_04935</name>
</gene>
<evidence type="ECO:0000256" key="1">
    <source>
        <dbReference type="ARBA" id="ARBA00004651"/>
    </source>
</evidence>
<keyword evidence="4 7" id="KW-1133">Transmembrane helix</keyword>
<evidence type="ECO:0000256" key="3">
    <source>
        <dbReference type="ARBA" id="ARBA00022692"/>
    </source>
</evidence>
<keyword evidence="11" id="KW-1185">Reference proteome</keyword>
<dbReference type="Pfam" id="PF02687">
    <property type="entry name" value="FtsX"/>
    <property type="match status" value="1"/>
</dbReference>
<dbReference type="Pfam" id="PF12704">
    <property type="entry name" value="MacB_PCD"/>
    <property type="match status" value="1"/>
</dbReference>
<evidence type="ECO:0000313" key="11">
    <source>
        <dbReference type="Proteomes" id="UP000646484"/>
    </source>
</evidence>
<evidence type="ECO:0000256" key="7">
    <source>
        <dbReference type="SAM" id="Phobius"/>
    </source>
</evidence>
<keyword evidence="5 7" id="KW-0472">Membrane</keyword>
<organism evidence="10 11">
    <name type="scientific">Butyricimonas hominis</name>
    <dbReference type="NCBI Taxonomy" id="2763032"/>
    <lineage>
        <taxon>Bacteria</taxon>
        <taxon>Pseudomonadati</taxon>
        <taxon>Bacteroidota</taxon>
        <taxon>Bacteroidia</taxon>
        <taxon>Bacteroidales</taxon>
        <taxon>Odoribacteraceae</taxon>
        <taxon>Butyricimonas</taxon>
    </lineage>
</organism>
<feature type="domain" description="ABC3 transporter permease C-terminal" evidence="8">
    <location>
        <begin position="279"/>
        <end position="381"/>
    </location>
</feature>
<keyword evidence="2" id="KW-1003">Cell membrane</keyword>